<dbReference type="InterPro" id="IPR003439">
    <property type="entry name" value="ABC_transporter-like_ATP-bd"/>
</dbReference>
<dbReference type="SMART" id="SM00382">
    <property type="entry name" value="AAA"/>
    <property type="match status" value="1"/>
</dbReference>
<keyword evidence="6" id="KW-1185">Reference proteome</keyword>
<dbReference type="InterPro" id="IPR017911">
    <property type="entry name" value="MacB-like_ATP-bd"/>
</dbReference>
<dbReference type="PROSITE" id="PS50893">
    <property type="entry name" value="ABC_TRANSPORTER_2"/>
    <property type="match status" value="1"/>
</dbReference>
<dbReference type="EMBL" id="JAAAMV010000001">
    <property type="protein sequence ID" value="NBD22756.1"/>
    <property type="molecule type" value="Genomic_DNA"/>
</dbReference>
<dbReference type="GO" id="GO:0005524">
    <property type="term" value="F:ATP binding"/>
    <property type="evidence" value="ECO:0007669"/>
    <property type="project" value="UniProtKB-KW"/>
</dbReference>
<dbReference type="InterPro" id="IPR003593">
    <property type="entry name" value="AAA+_ATPase"/>
</dbReference>
<gene>
    <name evidence="5" type="ORF">GT019_02610</name>
</gene>
<evidence type="ECO:0000256" key="3">
    <source>
        <dbReference type="ARBA" id="ARBA00022840"/>
    </source>
</evidence>
<dbReference type="Pfam" id="PF00005">
    <property type="entry name" value="ABC_tran"/>
    <property type="match status" value="1"/>
</dbReference>
<dbReference type="SUPFAM" id="SSF52540">
    <property type="entry name" value="P-loop containing nucleoside triphosphate hydrolases"/>
    <property type="match status" value="1"/>
</dbReference>
<dbReference type="PROSITE" id="PS00211">
    <property type="entry name" value="ABC_TRANSPORTER_1"/>
    <property type="match status" value="1"/>
</dbReference>
<dbReference type="PANTHER" id="PTHR24220">
    <property type="entry name" value="IMPORT ATP-BINDING PROTEIN"/>
    <property type="match status" value="1"/>
</dbReference>
<evidence type="ECO:0000259" key="4">
    <source>
        <dbReference type="PROSITE" id="PS50893"/>
    </source>
</evidence>
<dbReference type="InterPro" id="IPR015854">
    <property type="entry name" value="ABC_transpr_LolD-like"/>
</dbReference>
<organism evidence="5 6">
    <name type="scientific">Paenibacillus glycinis</name>
    <dbReference type="NCBI Taxonomy" id="2697035"/>
    <lineage>
        <taxon>Bacteria</taxon>
        <taxon>Bacillati</taxon>
        <taxon>Bacillota</taxon>
        <taxon>Bacilli</taxon>
        <taxon>Bacillales</taxon>
        <taxon>Paenibacillaceae</taxon>
        <taxon>Paenibacillus</taxon>
    </lineage>
</organism>
<accession>A0ABW9XJG2</accession>
<dbReference type="RefSeq" id="WP_161740866.1">
    <property type="nucleotide sequence ID" value="NZ_JAAAMV010000001.1"/>
</dbReference>
<feature type="domain" description="ABC transporter" evidence="4">
    <location>
        <begin position="2"/>
        <end position="240"/>
    </location>
</feature>
<keyword evidence="3 5" id="KW-0067">ATP-binding</keyword>
<dbReference type="PANTHER" id="PTHR24220:SF685">
    <property type="entry name" value="ABC TRANSPORTER RELATED"/>
    <property type="match status" value="1"/>
</dbReference>
<dbReference type="CDD" id="cd03255">
    <property type="entry name" value="ABC_MJ0796_LolCDE_FtsE"/>
    <property type="match status" value="1"/>
</dbReference>
<protein>
    <submittedName>
        <fullName evidence="5">ATP-binding cassette domain-containing protein</fullName>
    </submittedName>
</protein>
<dbReference type="InterPro" id="IPR017871">
    <property type="entry name" value="ABC_transporter-like_CS"/>
</dbReference>
<reference evidence="5 6" key="1">
    <citation type="submission" date="2020-01" db="EMBL/GenBank/DDBJ databases">
        <title>Paenibacillus soybeanensis sp. nov. isolated from the nodules of soybean (Glycine max(L.) Merr).</title>
        <authorList>
            <person name="Wang H."/>
        </authorList>
    </citation>
    <scope>NUCLEOTIDE SEQUENCE [LARGE SCALE GENOMIC DNA]</scope>
    <source>
        <strain evidence="5 6">T1</strain>
    </source>
</reference>
<evidence type="ECO:0000313" key="6">
    <source>
        <dbReference type="Proteomes" id="UP000665561"/>
    </source>
</evidence>
<evidence type="ECO:0000313" key="5">
    <source>
        <dbReference type="EMBL" id="NBD22756.1"/>
    </source>
</evidence>
<keyword evidence="2" id="KW-0547">Nucleotide-binding</keyword>
<dbReference type="InterPro" id="IPR027417">
    <property type="entry name" value="P-loop_NTPase"/>
</dbReference>
<keyword evidence="1" id="KW-0813">Transport</keyword>
<comment type="caution">
    <text evidence="5">The sequence shown here is derived from an EMBL/GenBank/DDBJ whole genome shotgun (WGS) entry which is preliminary data.</text>
</comment>
<sequence length="291" mass="32372">MITCEGLVKIYKSDDLEVVALQGLNLHVREGEMMAIIGNSGSGKSTLLNILGGLDRPSAGSVSVGPWDLLKITDEQLVSYKRDTVGFIWQNNARNLLPYLSALENVEMPMMFSSKLDRAYAKQLLDWVGLKDRMHNKLHQLSGGEQQRVAIAISLSNRPKMLLADEPTGSVDTRTSDLIMDIFRRLNRELGITIVIVTHDLSLANKVDRVVAIRDGLTSTEFIKRNPNLDDNFEPGSSPQETVHEEYVVVDRVGRLQIPKAYLTALQITDKASMEFDGERIIISPPKSLEG</sequence>
<dbReference type="Proteomes" id="UP000665561">
    <property type="component" value="Unassembled WGS sequence"/>
</dbReference>
<evidence type="ECO:0000256" key="2">
    <source>
        <dbReference type="ARBA" id="ARBA00022741"/>
    </source>
</evidence>
<proteinExistence type="predicted"/>
<dbReference type="Gene3D" id="3.40.50.300">
    <property type="entry name" value="P-loop containing nucleotide triphosphate hydrolases"/>
    <property type="match status" value="1"/>
</dbReference>
<name>A0ABW9XJG2_9BACL</name>
<evidence type="ECO:0000256" key="1">
    <source>
        <dbReference type="ARBA" id="ARBA00022448"/>
    </source>
</evidence>